<evidence type="ECO:0000256" key="8">
    <source>
        <dbReference type="SAM" id="SignalP"/>
    </source>
</evidence>
<keyword evidence="11" id="KW-1185">Reference proteome</keyword>
<evidence type="ECO:0000256" key="4">
    <source>
        <dbReference type="ARBA" id="ARBA00022825"/>
    </source>
</evidence>
<dbReference type="SUPFAM" id="SSF52743">
    <property type="entry name" value="Subtilisin-like"/>
    <property type="match status" value="1"/>
</dbReference>
<dbReference type="Pfam" id="PF00082">
    <property type="entry name" value="Peptidase_S8"/>
    <property type="match status" value="1"/>
</dbReference>
<dbReference type="InterPro" id="IPR051048">
    <property type="entry name" value="Peptidase_S8/S53_subtilisin"/>
</dbReference>
<protein>
    <submittedName>
        <fullName evidence="10">Peptidase S8</fullName>
    </submittedName>
</protein>
<dbReference type="Gene3D" id="2.60.40.10">
    <property type="entry name" value="Immunoglobulins"/>
    <property type="match status" value="1"/>
</dbReference>
<evidence type="ECO:0000313" key="11">
    <source>
        <dbReference type="Proteomes" id="UP000248544"/>
    </source>
</evidence>
<dbReference type="Proteomes" id="UP000248544">
    <property type="component" value="Unassembled WGS sequence"/>
</dbReference>
<dbReference type="PANTHER" id="PTHR43399:SF4">
    <property type="entry name" value="CELL WALL-ASSOCIATED PROTEASE"/>
    <property type="match status" value="1"/>
</dbReference>
<dbReference type="PROSITE" id="PS00138">
    <property type="entry name" value="SUBTILASE_SER"/>
    <property type="match status" value="1"/>
</dbReference>
<evidence type="ECO:0000313" key="10">
    <source>
        <dbReference type="EMBL" id="PZG37964.1"/>
    </source>
</evidence>
<keyword evidence="2 6" id="KW-0645">Protease</keyword>
<dbReference type="InterPro" id="IPR022398">
    <property type="entry name" value="Peptidase_S8_His-AS"/>
</dbReference>
<keyword evidence="3 6" id="KW-0378">Hydrolase</keyword>
<feature type="region of interest" description="Disordered" evidence="7">
    <location>
        <begin position="20"/>
        <end position="49"/>
    </location>
</feature>
<dbReference type="PROSITE" id="PS51892">
    <property type="entry name" value="SUBTILASE"/>
    <property type="match status" value="1"/>
</dbReference>
<gene>
    <name evidence="10" type="ORF">C1I98_25070</name>
</gene>
<accession>A0A2W2HFZ9</accession>
<keyword evidence="8" id="KW-0732">Signal</keyword>
<organism evidence="10 11">
    <name type="scientific">Spongiactinospora gelatinilytica</name>
    <dbReference type="NCBI Taxonomy" id="2666298"/>
    <lineage>
        <taxon>Bacteria</taxon>
        <taxon>Bacillati</taxon>
        <taxon>Actinomycetota</taxon>
        <taxon>Actinomycetes</taxon>
        <taxon>Streptosporangiales</taxon>
        <taxon>Streptosporangiaceae</taxon>
        <taxon>Spongiactinospora</taxon>
    </lineage>
</organism>
<dbReference type="PANTHER" id="PTHR43399">
    <property type="entry name" value="SUBTILISIN-RELATED"/>
    <property type="match status" value="1"/>
</dbReference>
<feature type="domain" description="Peptidase S8/S53" evidence="9">
    <location>
        <begin position="218"/>
        <end position="473"/>
    </location>
</feature>
<feature type="chain" id="PRO_5038905924" evidence="8">
    <location>
        <begin position="25"/>
        <end position="1077"/>
    </location>
</feature>
<dbReference type="AlphaFoldDB" id="A0A2W2HFZ9"/>
<dbReference type="GO" id="GO:0005975">
    <property type="term" value="P:carbohydrate metabolic process"/>
    <property type="evidence" value="ECO:0007669"/>
    <property type="project" value="UniProtKB-ARBA"/>
</dbReference>
<dbReference type="PRINTS" id="PR00723">
    <property type="entry name" value="SUBTILISIN"/>
</dbReference>
<dbReference type="InterPro" id="IPR015500">
    <property type="entry name" value="Peptidase_S8_subtilisin-rel"/>
</dbReference>
<feature type="active site" description="Charge relay system" evidence="5 6">
    <location>
        <position position="227"/>
    </location>
</feature>
<reference evidence="10 11" key="1">
    <citation type="submission" date="2018-01" db="EMBL/GenBank/DDBJ databases">
        <title>Draft genome sequence of Sphaerisporangium sp. 7K107.</title>
        <authorList>
            <person name="Sahin N."/>
            <person name="Saygin H."/>
            <person name="Ay H."/>
        </authorList>
    </citation>
    <scope>NUCLEOTIDE SEQUENCE [LARGE SCALE GENOMIC DNA]</scope>
    <source>
        <strain evidence="10 11">7K107</strain>
    </source>
</reference>
<dbReference type="InterPro" id="IPR013783">
    <property type="entry name" value="Ig-like_fold"/>
</dbReference>
<dbReference type="GO" id="GO:0004252">
    <property type="term" value="F:serine-type endopeptidase activity"/>
    <property type="evidence" value="ECO:0007669"/>
    <property type="project" value="UniProtKB-UniRule"/>
</dbReference>
<sequence length="1077" mass="112765">MTRFSVIAAVALTVASAATGVAGASGPPGVPEGQDRQLRPTHPAPQDGATTVTLITGDKVTISPSGPSVRPGKGRKVNFSTLKRKDHLVVLPSDAAPLVARGLLDERLFDVTQLIEWKYDDAHRKDVPVIARTAGAATFRLSGAPAPTWRSGVLGLAAVKVPKKDATAAWQALSGGAGARSLAGGVGRLWLDGRRMPSLDKSVPQVGAPEAWKSGYTGKGVTVAVLDTGYDPAHPDLQGVVTHSKSFSSLEPDINDHAGHGTHVASTIAGTGAASGGKYRGVAPDAKLAVGKVLSEYGGYDSEIVAGMEWAANEVKAKVVNMSLGGTDDRRLDPVEEAVNVLSEQTGTLFVAAAGNYGTLDSPGSADAALTVGAVDKQDQLAKFSGRGPRIGDGAIKPEITAPGVDITAAVPATPEGSYKAISGTSMATPHVAGAAAILAQRYPEWRGERLKSALIGSATPKTDANAFEQGAGRLEAAKALTQTVVAVPGNVSSVLRWPHEKGQQTTKTITYTNTGDAPVTFDLAIAPVGSGPLPAGVLSLSADRLTVPAKGEASLTVTMAADGITPGAYAGVVTATAGDTVVRTLAGAYIEPETIDLTVTTKGGQPGQTGVVWVNNVATWQEERIEVRDGTGSVRLPAGDLILLGSFDGEQGKVTIVHTPPLRLNEQNRQVTIDLAAGKEVVQSVDDPTARRHAMSLWTEQSTDRGRIVGTYGLTEGRLFVVPSQAPRQSFRVHTTLVKADTTPSPYRYDLYNSAEGGLPSDPVYKARKAELAKVTMNYRGAGVPAEGVADVRPSGFLSIIDTPLRVPATVVHYRSPVKGLMWGSGMTLLDENGFGHWIWDSHRELARGSYTETWNTAVYGAAASNYSKRYGDYIQLGYSLFNDSGAGRGGSEDNSSGAVSLAKDGKELANQACAPPDHSSCSVEMELPPEESAYTVTMSGRRQVPYAALSTAVDAKWTFRSGTTAEKGAPLPMLHVRAAPQGLDELNRARRSALTPIRLLVEQPGAASDEVRPKAEVSFDEGKTWRPAPVTRLQGQWTALVRNPAAGDFVSLRLSAGSGDNTFTQTVIRAYGLTS</sequence>
<keyword evidence="4 6" id="KW-0720">Serine protease</keyword>
<dbReference type="InterPro" id="IPR023828">
    <property type="entry name" value="Peptidase_S8_Ser-AS"/>
</dbReference>
<dbReference type="Gene3D" id="3.40.50.200">
    <property type="entry name" value="Peptidase S8/S53 domain"/>
    <property type="match status" value="1"/>
</dbReference>
<evidence type="ECO:0000256" key="2">
    <source>
        <dbReference type="ARBA" id="ARBA00022670"/>
    </source>
</evidence>
<name>A0A2W2HFZ9_9ACTN</name>
<feature type="active site" description="Charge relay system" evidence="5 6">
    <location>
        <position position="260"/>
    </location>
</feature>
<comment type="caution">
    <text evidence="10">The sequence shown here is derived from an EMBL/GenBank/DDBJ whole genome shotgun (WGS) entry which is preliminary data.</text>
</comment>
<evidence type="ECO:0000259" key="9">
    <source>
        <dbReference type="Pfam" id="PF00082"/>
    </source>
</evidence>
<dbReference type="GO" id="GO:0006508">
    <property type="term" value="P:proteolysis"/>
    <property type="evidence" value="ECO:0007669"/>
    <property type="project" value="UniProtKB-KW"/>
</dbReference>
<dbReference type="PROSITE" id="PS00137">
    <property type="entry name" value="SUBTILASE_HIS"/>
    <property type="match status" value="1"/>
</dbReference>
<feature type="active site" description="Charge relay system" evidence="5 6">
    <location>
        <position position="426"/>
    </location>
</feature>
<feature type="signal peptide" evidence="8">
    <location>
        <begin position="1"/>
        <end position="24"/>
    </location>
</feature>
<dbReference type="EMBL" id="POUA01000227">
    <property type="protein sequence ID" value="PZG37964.1"/>
    <property type="molecule type" value="Genomic_DNA"/>
</dbReference>
<dbReference type="InterPro" id="IPR036852">
    <property type="entry name" value="Peptidase_S8/S53_dom_sf"/>
</dbReference>
<evidence type="ECO:0000256" key="1">
    <source>
        <dbReference type="ARBA" id="ARBA00011073"/>
    </source>
</evidence>
<evidence type="ECO:0000256" key="5">
    <source>
        <dbReference type="PIRSR" id="PIRSR615500-1"/>
    </source>
</evidence>
<evidence type="ECO:0000256" key="7">
    <source>
        <dbReference type="SAM" id="MobiDB-lite"/>
    </source>
</evidence>
<dbReference type="InterPro" id="IPR000209">
    <property type="entry name" value="Peptidase_S8/S53_dom"/>
</dbReference>
<evidence type="ECO:0000256" key="6">
    <source>
        <dbReference type="PROSITE-ProRule" id="PRU01240"/>
    </source>
</evidence>
<evidence type="ECO:0000256" key="3">
    <source>
        <dbReference type="ARBA" id="ARBA00022801"/>
    </source>
</evidence>
<proteinExistence type="inferred from homology"/>
<comment type="similarity">
    <text evidence="1 6">Belongs to the peptidase S8 family.</text>
</comment>